<evidence type="ECO:0000256" key="4">
    <source>
        <dbReference type="ARBA" id="ARBA00022989"/>
    </source>
</evidence>
<feature type="transmembrane region" description="Helical" evidence="6">
    <location>
        <begin position="91"/>
        <end position="109"/>
    </location>
</feature>
<keyword evidence="2" id="KW-1003">Cell membrane</keyword>
<dbReference type="Pfam" id="PF08395">
    <property type="entry name" value="7tm_7"/>
    <property type="match status" value="1"/>
</dbReference>
<reference evidence="7 8" key="1">
    <citation type="submission" date="2024-03" db="EMBL/GenBank/DDBJ databases">
        <title>The genome assembly and annotation of the cricket Gryllus longicercus Weissman &amp; Gray.</title>
        <authorList>
            <person name="Szrajer S."/>
            <person name="Gray D."/>
            <person name="Ylla G."/>
        </authorList>
    </citation>
    <scope>NUCLEOTIDE SEQUENCE [LARGE SCALE GENOMIC DNA]</scope>
    <source>
        <strain evidence="7">DAG 2021-001</strain>
        <tissue evidence="7">Whole body minus gut</tissue>
    </source>
</reference>
<evidence type="ECO:0000256" key="2">
    <source>
        <dbReference type="ARBA" id="ARBA00022475"/>
    </source>
</evidence>
<keyword evidence="8" id="KW-1185">Reference proteome</keyword>
<protein>
    <recommendedName>
        <fullName evidence="9">Gustatory receptor</fullName>
    </recommendedName>
</protein>
<sequence length="138" mass="14952">MAEPLTDSAASSSFRASLLLVFLNAGTQVLFPAAACHLTAQEAAHTAAVVSRLQLQQHLTPEEDEQLQMFQRQLRLSAVEFSVCGLFRIDLPFVYAVVGLFATYLIMLIQNTRPGLVGESVEGSKSTDVTVITPIDAE</sequence>
<comment type="caution">
    <text evidence="7">The sequence shown here is derived from an EMBL/GenBank/DDBJ whole genome shotgun (WGS) entry which is preliminary data.</text>
</comment>
<evidence type="ECO:0000313" key="8">
    <source>
        <dbReference type="Proteomes" id="UP001378592"/>
    </source>
</evidence>
<keyword evidence="5 6" id="KW-0472">Membrane</keyword>
<name>A0AAN9VSD5_9ORTH</name>
<organism evidence="7 8">
    <name type="scientific">Gryllus longicercus</name>
    <dbReference type="NCBI Taxonomy" id="2509291"/>
    <lineage>
        <taxon>Eukaryota</taxon>
        <taxon>Metazoa</taxon>
        <taxon>Ecdysozoa</taxon>
        <taxon>Arthropoda</taxon>
        <taxon>Hexapoda</taxon>
        <taxon>Insecta</taxon>
        <taxon>Pterygota</taxon>
        <taxon>Neoptera</taxon>
        <taxon>Polyneoptera</taxon>
        <taxon>Orthoptera</taxon>
        <taxon>Ensifera</taxon>
        <taxon>Gryllidea</taxon>
        <taxon>Grylloidea</taxon>
        <taxon>Gryllidae</taxon>
        <taxon>Gryllinae</taxon>
        <taxon>Gryllus</taxon>
    </lineage>
</organism>
<dbReference type="AlphaFoldDB" id="A0AAN9VSD5"/>
<evidence type="ECO:0000256" key="3">
    <source>
        <dbReference type="ARBA" id="ARBA00022692"/>
    </source>
</evidence>
<dbReference type="GO" id="GO:0050909">
    <property type="term" value="P:sensory perception of taste"/>
    <property type="evidence" value="ECO:0007669"/>
    <property type="project" value="InterPro"/>
</dbReference>
<keyword evidence="3 6" id="KW-0812">Transmembrane</keyword>
<dbReference type="Proteomes" id="UP001378592">
    <property type="component" value="Unassembled WGS sequence"/>
</dbReference>
<gene>
    <name evidence="7" type="ORF">R5R35_008402</name>
</gene>
<dbReference type="InterPro" id="IPR013604">
    <property type="entry name" value="7TM_chemorcpt"/>
</dbReference>
<accession>A0AAN9VSD5</accession>
<evidence type="ECO:0000256" key="1">
    <source>
        <dbReference type="ARBA" id="ARBA00004651"/>
    </source>
</evidence>
<comment type="subcellular location">
    <subcellularLocation>
        <location evidence="1">Cell membrane</location>
        <topology evidence="1">Multi-pass membrane protein</topology>
    </subcellularLocation>
</comment>
<dbReference type="GO" id="GO:0005886">
    <property type="term" value="C:plasma membrane"/>
    <property type="evidence" value="ECO:0007669"/>
    <property type="project" value="UniProtKB-SubCell"/>
</dbReference>
<keyword evidence="4 6" id="KW-1133">Transmembrane helix</keyword>
<evidence type="ECO:0000256" key="6">
    <source>
        <dbReference type="SAM" id="Phobius"/>
    </source>
</evidence>
<proteinExistence type="predicted"/>
<evidence type="ECO:0000313" key="7">
    <source>
        <dbReference type="EMBL" id="KAK7867230.1"/>
    </source>
</evidence>
<evidence type="ECO:0008006" key="9">
    <source>
        <dbReference type="Google" id="ProtNLM"/>
    </source>
</evidence>
<evidence type="ECO:0000256" key="5">
    <source>
        <dbReference type="ARBA" id="ARBA00023136"/>
    </source>
</evidence>
<dbReference type="EMBL" id="JAZDUA010000125">
    <property type="protein sequence ID" value="KAK7867230.1"/>
    <property type="molecule type" value="Genomic_DNA"/>
</dbReference>